<protein>
    <submittedName>
        <fullName evidence="5">Carbon-monoxide dehydrogenase medium subunit</fullName>
    </submittedName>
</protein>
<dbReference type="GO" id="GO:0071949">
    <property type="term" value="F:FAD binding"/>
    <property type="evidence" value="ECO:0007669"/>
    <property type="project" value="InterPro"/>
</dbReference>
<evidence type="ECO:0000256" key="2">
    <source>
        <dbReference type="ARBA" id="ARBA00022827"/>
    </source>
</evidence>
<reference evidence="5 6" key="1">
    <citation type="submission" date="2016-10" db="EMBL/GenBank/DDBJ databases">
        <authorList>
            <person name="Varghese N."/>
            <person name="Submissions S."/>
        </authorList>
    </citation>
    <scope>NUCLEOTIDE SEQUENCE [LARGE SCALE GENOMIC DNA]</scope>
    <source>
        <strain evidence="5 6">DSM 18839</strain>
    </source>
</reference>
<comment type="caution">
    <text evidence="5">The sequence shown here is derived from an EMBL/GenBank/DDBJ whole genome shotgun (WGS) entry which is preliminary data.</text>
</comment>
<dbReference type="InterPro" id="IPR036318">
    <property type="entry name" value="FAD-bd_PCMH-like_sf"/>
</dbReference>
<dbReference type="SUPFAM" id="SSF56176">
    <property type="entry name" value="FAD-binding/transporter-associated domain-like"/>
    <property type="match status" value="1"/>
</dbReference>
<dbReference type="Proteomes" id="UP000198615">
    <property type="component" value="Unassembled WGS sequence"/>
</dbReference>
<evidence type="ECO:0000256" key="3">
    <source>
        <dbReference type="ARBA" id="ARBA00023002"/>
    </source>
</evidence>
<dbReference type="InterPro" id="IPR016167">
    <property type="entry name" value="FAD-bd_PCMH_sub1"/>
</dbReference>
<dbReference type="GO" id="GO:0016491">
    <property type="term" value="F:oxidoreductase activity"/>
    <property type="evidence" value="ECO:0007669"/>
    <property type="project" value="UniProtKB-KW"/>
</dbReference>
<keyword evidence="2" id="KW-0274">FAD</keyword>
<dbReference type="InterPro" id="IPR036683">
    <property type="entry name" value="CO_DH_flav_C_dom_sf"/>
</dbReference>
<dbReference type="InterPro" id="IPR016166">
    <property type="entry name" value="FAD-bd_PCMH"/>
</dbReference>
<dbReference type="Gene3D" id="3.30.390.50">
    <property type="entry name" value="CO dehydrogenase flavoprotein, C-terminal domain"/>
    <property type="match status" value="1"/>
</dbReference>
<dbReference type="PANTHER" id="PTHR42659">
    <property type="entry name" value="XANTHINE DEHYDROGENASE SUBUNIT C-RELATED"/>
    <property type="match status" value="1"/>
</dbReference>
<keyword evidence="1" id="KW-0285">Flavoprotein</keyword>
<proteinExistence type="predicted"/>
<dbReference type="PROSITE" id="PS51387">
    <property type="entry name" value="FAD_PCMH"/>
    <property type="match status" value="1"/>
</dbReference>
<dbReference type="RefSeq" id="WP_093149982.1">
    <property type="nucleotide sequence ID" value="NZ_FNBW01000005.1"/>
</dbReference>
<dbReference type="Pfam" id="PF00941">
    <property type="entry name" value="FAD_binding_5"/>
    <property type="match status" value="1"/>
</dbReference>
<name>A0A8G2EV21_9PROT</name>
<dbReference type="InterPro" id="IPR005107">
    <property type="entry name" value="CO_DH_flav_C"/>
</dbReference>
<feature type="domain" description="FAD-binding PCMH-type" evidence="4">
    <location>
        <begin position="1"/>
        <end position="176"/>
    </location>
</feature>
<evidence type="ECO:0000259" key="4">
    <source>
        <dbReference type="PROSITE" id="PS51387"/>
    </source>
</evidence>
<dbReference type="SUPFAM" id="SSF55447">
    <property type="entry name" value="CO dehydrogenase flavoprotein C-terminal domain-like"/>
    <property type="match status" value="1"/>
</dbReference>
<accession>A0A8G2EV21</accession>
<keyword evidence="6" id="KW-1185">Reference proteome</keyword>
<dbReference type="SMART" id="SM01092">
    <property type="entry name" value="CO_deh_flav_C"/>
    <property type="match status" value="1"/>
</dbReference>
<evidence type="ECO:0000313" key="5">
    <source>
        <dbReference type="EMBL" id="SDF66656.1"/>
    </source>
</evidence>
<organism evidence="5 6">
    <name type="scientific">Thalassobaculum litoreum DSM 18839</name>
    <dbReference type="NCBI Taxonomy" id="1123362"/>
    <lineage>
        <taxon>Bacteria</taxon>
        <taxon>Pseudomonadati</taxon>
        <taxon>Pseudomonadota</taxon>
        <taxon>Alphaproteobacteria</taxon>
        <taxon>Rhodospirillales</taxon>
        <taxon>Thalassobaculaceae</taxon>
        <taxon>Thalassobaculum</taxon>
    </lineage>
</organism>
<dbReference type="InterPro" id="IPR016169">
    <property type="entry name" value="FAD-bd_PCMH_sub2"/>
</dbReference>
<dbReference type="PANTHER" id="PTHR42659:SF2">
    <property type="entry name" value="XANTHINE DEHYDROGENASE SUBUNIT C-RELATED"/>
    <property type="match status" value="1"/>
</dbReference>
<gene>
    <name evidence="5" type="ORF">SAMN05660686_01983</name>
</gene>
<dbReference type="Gene3D" id="3.30.43.10">
    <property type="entry name" value="Uridine Diphospho-n-acetylenolpyruvylglucosamine Reductase, domain 2"/>
    <property type="match status" value="1"/>
</dbReference>
<evidence type="ECO:0000313" key="6">
    <source>
        <dbReference type="Proteomes" id="UP000198615"/>
    </source>
</evidence>
<dbReference type="EMBL" id="FNBW01000005">
    <property type="protein sequence ID" value="SDF66656.1"/>
    <property type="molecule type" value="Genomic_DNA"/>
</dbReference>
<sequence length="289" mass="29289">MSDIRYLAPQTLDDAIAQYAAAEGAARILAGGTDLLVQMRSGLLKPSTILDVKKIPELTAIERTADGGFKIGAAISGAALEEDPDFGKAWPGVLEALNLIGSTQVQGRASMGGNLCNGSPAGDAVPALVAAGAVATIKGPNGSRELKVEDVPAGPGKTNLKPGEILVSFTFPARPKGSSDAYLRMIPRTEMDIAVVGVGVSLTLEGGTCTAARVGLGAVAPTVLLVEDAAKALIGSTLDDAAIEKAAAACSAACNPIDDKRGTIAYRTKVAGVLLKRTTAIAAERAGRT</sequence>
<dbReference type="InterPro" id="IPR051312">
    <property type="entry name" value="Diverse_Substr_Oxidored"/>
</dbReference>
<dbReference type="OrthoDB" id="9814706at2"/>
<evidence type="ECO:0000256" key="1">
    <source>
        <dbReference type="ARBA" id="ARBA00022630"/>
    </source>
</evidence>
<dbReference type="AlphaFoldDB" id="A0A8G2EV21"/>
<keyword evidence="3" id="KW-0560">Oxidoreductase</keyword>
<dbReference type="Gene3D" id="3.30.465.10">
    <property type="match status" value="1"/>
</dbReference>
<dbReference type="InterPro" id="IPR002346">
    <property type="entry name" value="Mopterin_DH_FAD-bd"/>
</dbReference>
<dbReference type="Pfam" id="PF03450">
    <property type="entry name" value="CO_deh_flav_C"/>
    <property type="match status" value="1"/>
</dbReference>